<reference evidence="1" key="1">
    <citation type="submission" date="2019-08" db="EMBL/GenBank/DDBJ databases">
        <authorList>
            <person name="Kucharzyk K."/>
            <person name="Murdoch R.W."/>
            <person name="Higgins S."/>
            <person name="Loffler F."/>
        </authorList>
    </citation>
    <scope>NUCLEOTIDE SEQUENCE</scope>
</reference>
<gene>
    <name evidence="1" type="ORF">SDC9_162531</name>
</gene>
<dbReference type="EMBL" id="VSSQ01061910">
    <property type="protein sequence ID" value="MPN15202.1"/>
    <property type="molecule type" value="Genomic_DNA"/>
</dbReference>
<comment type="caution">
    <text evidence="1">The sequence shown here is derived from an EMBL/GenBank/DDBJ whole genome shotgun (WGS) entry which is preliminary data.</text>
</comment>
<sequence length="120" mass="13819">MIEVQTWSDALELEKQIDNDLYIYITARFRTLHQSYCAAEKICRSLSEFSLADYGAIVLIQSYEELKPLIIETAWMQTLKAYGIFVALVPVNNSTCKEYLIPHALMTPKQIEAFKGEYCL</sequence>
<evidence type="ECO:0000313" key="1">
    <source>
        <dbReference type="EMBL" id="MPN15202.1"/>
    </source>
</evidence>
<accession>A0A645FNP7</accession>
<proteinExistence type="predicted"/>
<name>A0A645FNP7_9ZZZZ</name>
<organism evidence="1">
    <name type="scientific">bioreactor metagenome</name>
    <dbReference type="NCBI Taxonomy" id="1076179"/>
    <lineage>
        <taxon>unclassified sequences</taxon>
        <taxon>metagenomes</taxon>
        <taxon>ecological metagenomes</taxon>
    </lineage>
</organism>
<protein>
    <submittedName>
        <fullName evidence="1">Uncharacterized protein</fullName>
    </submittedName>
</protein>
<dbReference type="AlphaFoldDB" id="A0A645FNP7"/>